<keyword evidence="3" id="KW-1185">Reference proteome</keyword>
<feature type="compositionally biased region" description="Basic residues" evidence="1">
    <location>
        <begin position="1"/>
        <end position="10"/>
    </location>
</feature>
<feature type="region of interest" description="Disordered" evidence="1">
    <location>
        <begin position="1"/>
        <end position="30"/>
    </location>
</feature>
<dbReference type="AlphaFoldDB" id="G8C104"/>
<feature type="region of interest" description="Disordered" evidence="1">
    <location>
        <begin position="43"/>
        <end position="72"/>
    </location>
</feature>
<dbReference type="RefSeq" id="XP_003688266.1">
    <property type="nucleotide sequence ID" value="XM_003688218.1"/>
</dbReference>
<evidence type="ECO:0000256" key="1">
    <source>
        <dbReference type="SAM" id="MobiDB-lite"/>
    </source>
</evidence>
<evidence type="ECO:0000313" key="3">
    <source>
        <dbReference type="Proteomes" id="UP000005666"/>
    </source>
</evidence>
<dbReference type="KEGG" id="tpf:TPHA_0N00520"/>
<dbReference type="OMA" id="VAHEEYS"/>
<proteinExistence type="predicted"/>
<evidence type="ECO:0008006" key="4">
    <source>
        <dbReference type="Google" id="ProtNLM"/>
    </source>
</evidence>
<dbReference type="GeneID" id="11532089"/>
<organism evidence="2 3">
    <name type="scientific">Tetrapisispora phaffii (strain ATCC 24235 / CBS 4417 / NBRC 1672 / NRRL Y-8282 / UCD 70-5)</name>
    <name type="common">Yeast</name>
    <name type="synonym">Fabospora phaffii</name>
    <dbReference type="NCBI Taxonomy" id="1071381"/>
    <lineage>
        <taxon>Eukaryota</taxon>
        <taxon>Fungi</taxon>
        <taxon>Dikarya</taxon>
        <taxon>Ascomycota</taxon>
        <taxon>Saccharomycotina</taxon>
        <taxon>Saccharomycetes</taxon>
        <taxon>Saccharomycetales</taxon>
        <taxon>Saccharomycetaceae</taxon>
        <taxon>Tetrapisispora</taxon>
    </lineage>
</organism>
<reference evidence="2 3" key="1">
    <citation type="journal article" date="2011" name="Proc. Natl. Acad. Sci. U.S.A.">
        <title>Evolutionary erosion of yeast sex chromosomes by mating-type switching accidents.</title>
        <authorList>
            <person name="Gordon J.L."/>
            <person name="Armisen D."/>
            <person name="Proux-Wera E."/>
            <person name="Oheigeartaigh S.S."/>
            <person name="Byrne K.P."/>
            <person name="Wolfe K.H."/>
        </authorList>
    </citation>
    <scope>NUCLEOTIDE SEQUENCE [LARGE SCALE GENOMIC DNA]</scope>
    <source>
        <strain evidence="3">ATCC 24235 / CBS 4417 / NBRC 1672 / NRRL Y-8282 / UCD 70-5</strain>
    </source>
</reference>
<name>G8C104_TETPH</name>
<dbReference type="OrthoDB" id="4036164at2759"/>
<gene>
    <name evidence="2" type="primary">TPHA0N00520</name>
    <name evidence="2" type="ordered locus">TPHA_0N00520</name>
</gene>
<evidence type="ECO:0000313" key="2">
    <source>
        <dbReference type="EMBL" id="CCE65832.1"/>
    </source>
</evidence>
<dbReference type="HOGENOM" id="CLU_1035043_0_0_1"/>
<dbReference type="EMBL" id="HE612869">
    <property type="protein sequence ID" value="CCE65832.1"/>
    <property type="molecule type" value="Genomic_DNA"/>
</dbReference>
<sequence length="269" mass="30983">MAKKKQKKRVIFGSDSDDEATSDNNNTSDKFDAYMKAKAKKVKVKTTRAQESSSKLFQELPDQMIESQTPDKPNISIINNMLKSQKDRELDKIYAQSIKIQAERDLDQHPTKPETLNFVTDNYKDKKAEYERVQQLMLKEEKIASSAGPLEHSLHNSEGVASYILTKKDVGTPLVIDKPVEQNNASTVNEVNQMFHNDIYRPKSYVRRSTSSSENNLSKSQQMLQTIDKEVKLEATKEFLKSNIHLYNLDVLLKEYFSRVEKQRSSIER</sequence>
<accession>G8C104</accession>
<protein>
    <recommendedName>
        <fullName evidence="4">Nuclear speckle splicing regulatory protein 1 N-terminal domain-containing protein</fullName>
    </recommendedName>
</protein>
<dbReference type="Proteomes" id="UP000005666">
    <property type="component" value="Chromosome 14"/>
</dbReference>